<dbReference type="EMBL" id="LN890565">
    <property type="protein sequence ID" value="CUS21582.1"/>
    <property type="molecule type" value="Genomic_DNA"/>
</dbReference>
<dbReference type="GO" id="GO:0160020">
    <property type="term" value="P:positive regulation of ferroptosis"/>
    <property type="evidence" value="ECO:0007669"/>
    <property type="project" value="UniProtKB-ARBA"/>
</dbReference>
<dbReference type="OrthoDB" id="504689at2759"/>
<dbReference type="Pfam" id="PF03358">
    <property type="entry name" value="FMN_red"/>
    <property type="match status" value="1"/>
</dbReference>
<dbReference type="Proteomes" id="UP000236544">
    <property type="component" value="Unassembled WGS sequence"/>
</dbReference>
<dbReference type="NCBIfam" id="NF002999">
    <property type="entry name" value="PRK03767.1"/>
    <property type="match status" value="1"/>
</dbReference>
<dbReference type="GO" id="GO:0016020">
    <property type="term" value="C:membrane"/>
    <property type="evidence" value="ECO:0007669"/>
    <property type="project" value="TreeGrafter"/>
</dbReference>
<dbReference type="InterPro" id="IPR010089">
    <property type="entry name" value="Flavoprotein_WrbA-like"/>
</dbReference>
<evidence type="ECO:0000313" key="3">
    <source>
        <dbReference type="EMBL" id="CUS21582.1"/>
    </source>
</evidence>
<gene>
    <name evidence="3" type="ORF">LAQU0_S03e05908g</name>
</gene>
<organism evidence="3 4">
    <name type="scientific">Lachancea quebecensis</name>
    <dbReference type="NCBI Taxonomy" id="1654605"/>
    <lineage>
        <taxon>Eukaryota</taxon>
        <taxon>Fungi</taxon>
        <taxon>Dikarya</taxon>
        <taxon>Ascomycota</taxon>
        <taxon>Saccharomycotina</taxon>
        <taxon>Saccharomycetes</taxon>
        <taxon>Saccharomycetales</taxon>
        <taxon>Saccharomycetaceae</taxon>
        <taxon>Lachancea</taxon>
    </lineage>
</organism>
<dbReference type="NCBIfam" id="TIGR01755">
    <property type="entry name" value="flav_wrbA"/>
    <property type="match status" value="1"/>
</dbReference>
<reference evidence="4" key="1">
    <citation type="submission" date="2015-10" db="EMBL/GenBank/DDBJ databases">
        <authorList>
            <person name="Devillers H."/>
        </authorList>
    </citation>
    <scope>NUCLEOTIDE SEQUENCE [LARGE SCALE GENOMIC DNA]</scope>
</reference>
<dbReference type="AlphaFoldDB" id="A0A0P1KQF3"/>
<proteinExistence type="inferred from homology"/>
<dbReference type="InterPro" id="IPR029039">
    <property type="entry name" value="Flavoprotein-like_sf"/>
</dbReference>
<dbReference type="PROSITE" id="PS50902">
    <property type="entry name" value="FLAVODOXIN_LIKE"/>
    <property type="match status" value="1"/>
</dbReference>
<accession>A0A0P1KQF3</accession>
<dbReference type="SUPFAM" id="SSF52218">
    <property type="entry name" value="Flavoproteins"/>
    <property type="match status" value="1"/>
</dbReference>
<dbReference type="InterPro" id="IPR005025">
    <property type="entry name" value="FMN_Rdtase-like_dom"/>
</dbReference>
<protein>
    <submittedName>
        <fullName evidence="3">LAQU0S03e05908g1_1</fullName>
    </submittedName>
</protein>
<name>A0A0P1KQF3_9SACH</name>
<dbReference type="Gene3D" id="3.40.50.360">
    <property type="match status" value="1"/>
</dbReference>
<dbReference type="PANTHER" id="PTHR30546:SF23">
    <property type="entry name" value="FLAVOPROTEIN-LIKE PROTEIN YCP4-RELATED"/>
    <property type="match status" value="1"/>
</dbReference>
<dbReference type="PANTHER" id="PTHR30546">
    <property type="entry name" value="FLAVODOXIN-RELATED PROTEIN WRBA-RELATED"/>
    <property type="match status" value="1"/>
</dbReference>
<comment type="similarity">
    <text evidence="1">Belongs to the WrbA family.</text>
</comment>
<dbReference type="FunFam" id="3.40.50.360:FF:000001">
    <property type="entry name" value="NAD(P)H dehydrogenase (Quinone) FQR1-like"/>
    <property type="match status" value="1"/>
</dbReference>
<sequence length="205" mass="21665">MSKVAIIIYTLYGHTAELAEAQKRGVEAAGGEADIYQVPETLSDDVIKALGGQRKPSYPIATRETLEEYNFFLFGIPTRFGNFPAQWKAFWDATGGLWAKGALHGKVAGVFVSTGTGGGNETTVVNSLSVLAHHGIIYVPLGYKFAGAALSNLTEIHGGSPWGAGAIAGADGSRQPSALELEVNEIQGKTFFETAKRFGVSEATV</sequence>
<evidence type="ECO:0000256" key="1">
    <source>
        <dbReference type="ARBA" id="ARBA00006961"/>
    </source>
</evidence>
<dbReference type="GO" id="GO:0032126">
    <property type="term" value="C:eisosome"/>
    <property type="evidence" value="ECO:0007669"/>
    <property type="project" value="UniProtKB-ARBA"/>
</dbReference>
<keyword evidence="4" id="KW-1185">Reference proteome</keyword>
<dbReference type="GO" id="GO:0003955">
    <property type="term" value="F:NAD(P)H dehydrogenase (quinone) activity"/>
    <property type="evidence" value="ECO:0007669"/>
    <property type="project" value="InterPro"/>
</dbReference>
<evidence type="ECO:0000313" key="4">
    <source>
        <dbReference type="Proteomes" id="UP000236544"/>
    </source>
</evidence>
<evidence type="ECO:0000259" key="2">
    <source>
        <dbReference type="PROSITE" id="PS50902"/>
    </source>
</evidence>
<dbReference type="InterPro" id="IPR008254">
    <property type="entry name" value="Flavodoxin/NO_synth"/>
</dbReference>
<feature type="domain" description="Flavodoxin-like" evidence="2">
    <location>
        <begin position="4"/>
        <end position="191"/>
    </location>
</feature>
<dbReference type="GO" id="GO:0010181">
    <property type="term" value="F:FMN binding"/>
    <property type="evidence" value="ECO:0007669"/>
    <property type="project" value="InterPro"/>
</dbReference>